<gene>
    <name evidence="1" type="ORF">NQ318_022219</name>
</gene>
<proteinExistence type="predicted"/>
<comment type="caution">
    <text evidence="1">The sequence shown here is derived from an EMBL/GenBank/DDBJ whole genome shotgun (WGS) entry which is preliminary data.</text>
</comment>
<evidence type="ECO:0000313" key="2">
    <source>
        <dbReference type="Proteomes" id="UP001162162"/>
    </source>
</evidence>
<reference evidence="1" key="1">
    <citation type="journal article" date="2023" name="Insect Mol. Biol.">
        <title>Genome sequencing provides insights into the evolution of gene families encoding plant cell wall-degrading enzymes in longhorned beetles.</title>
        <authorList>
            <person name="Shin N.R."/>
            <person name="Okamura Y."/>
            <person name="Kirsch R."/>
            <person name="Pauchet Y."/>
        </authorList>
    </citation>
    <scope>NUCLEOTIDE SEQUENCE</scope>
    <source>
        <strain evidence="1">AMC_N1</strain>
    </source>
</reference>
<dbReference type="AlphaFoldDB" id="A0AAV8XBY1"/>
<accession>A0AAV8XBY1</accession>
<name>A0AAV8XBY1_9CUCU</name>
<dbReference type="EMBL" id="JAPWTK010000780">
    <property type="protein sequence ID" value="KAJ8936137.1"/>
    <property type="molecule type" value="Genomic_DNA"/>
</dbReference>
<evidence type="ECO:0000313" key="1">
    <source>
        <dbReference type="EMBL" id="KAJ8936137.1"/>
    </source>
</evidence>
<protein>
    <submittedName>
        <fullName evidence="1">Uncharacterized protein</fullName>
    </submittedName>
</protein>
<dbReference type="Gene3D" id="2.30.29.30">
    <property type="entry name" value="Pleckstrin-homology domain (PH domain)/Phosphotyrosine-binding domain (PTB)"/>
    <property type="match status" value="1"/>
</dbReference>
<dbReference type="InterPro" id="IPR011993">
    <property type="entry name" value="PH-like_dom_sf"/>
</dbReference>
<dbReference type="Proteomes" id="UP001162162">
    <property type="component" value="Unassembled WGS sequence"/>
</dbReference>
<keyword evidence="2" id="KW-1185">Reference proteome</keyword>
<organism evidence="1 2">
    <name type="scientific">Aromia moschata</name>
    <dbReference type="NCBI Taxonomy" id="1265417"/>
    <lineage>
        <taxon>Eukaryota</taxon>
        <taxon>Metazoa</taxon>
        <taxon>Ecdysozoa</taxon>
        <taxon>Arthropoda</taxon>
        <taxon>Hexapoda</taxon>
        <taxon>Insecta</taxon>
        <taxon>Pterygota</taxon>
        <taxon>Neoptera</taxon>
        <taxon>Endopterygota</taxon>
        <taxon>Coleoptera</taxon>
        <taxon>Polyphaga</taxon>
        <taxon>Cucujiformia</taxon>
        <taxon>Chrysomeloidea</taxon>
        <taxon>Cerambycidae</taxon>
        <taxon>Cerambycinae</taxon>
        <taxon>Callichromatini</taxon>
        <taxon>Aromia</taxon>
    </lineage>
</organism>
<sequence>MISPACHVLNSIKSSVGNKVKILFKNVVRLETKGDKTENRVLDAEHGGGVQYPFSTPHQPLHQPKLTPGRAIFYISSKISAISAAKRLSPPLSRMLNMMVDGGGQ</sequence>